<keyword evidence="1" id="KW-1133">Transmembrane helix</keyword>
<evidence type="ECO:0000313" key="2">
    <source>
        <dbReference type="EMBL" id="KID49534.1"/>
    </source>
</evidence>
<keyword evidence="1" id="KW-0812">Transmembrane</keyword>
<feature type="transmembrane region" description="Helical" evidence="1">
    <location>
        <begin position="12"/>
        <end position="30"/>
    </location>
</feature>
<gene>
    <name evidence="2" type="ORF">C095_05120</name>
</gene>
<dbReference type="Proteomes" id="UP000031184">
    <property type="component" value="Unassembled WGS sequence"/>
</dbReference>
<comment type="caution">
    <text evidence="2">The sequence shown here is derived from an EMBL/GenBank/DDBJ whole genome shotgun (WGS) entry which is preliminary data.</text>
</comment>
<keyword evidence="1" id="KW-0472">Membrane</keyword>
<evidence type="ECO:0000313" key="3">
    <source>
        <dbReference type="Proteomes" id="UP000031184"/>
    </source>
</evidence>
<evidence type="ECO:0000256" key="1">
    <source>
        <dbReference type="SAM" id="Phobius"/>
    </source>
</evidence>
<dbReference type="EMBL" id="AUZI01000012">
    <property type="protein sequence ID" value="KID49534.1"/>
    <property type="molecule type" value="Genomic_DNA"/>
</dbReference>
<reference evidence="2 3" key="1">
    <citation type="submission" date="2013-08" db="EMBL/GenBank/DDBJ databases">
        <title>An opportunistic ruminal bacterium that causes liver abscesses in cattle.</title>
        <authorList>
            <person name="Benahmed F.H."/>
            <person name="Rasmussen M."/>
            <person name="Harbottle H."/>
            <person name="Soppet D."/>
            <person name="Nagaraja T.G."/>
            <person name="Davidson M."/>
        </authorList>
    </citation>
    <scope>NUCLEOTIDE SEQUENCE [LARGE SCALE GENOMIC DNA]</scope>
    <source>
        <strain evidence="2 3">B35</strain>
    </source>
</reference>
<organism evidence="2 3">
    <name type="scientific">Fusobacterium necrophorum subsp. funduliforme B35</name>
    <dbReference type="NCBI Taxonomy" id="1226633"/>
    <lineage>
        <taxon>Bacteria</taxon>
        <taxon>Fusobacteriati</taxon>
        <taxon>Fusobacteriota</taxon>
        <taxon>Fusobacteriia</taxon>
        <taxon>Fusobacteriales</taxon>
        <taxon>Fusobacteriaceae</taxon>
        <taxon>Fusobacterium</taxon>
    </lineage>
</organism>
<dbReference type="AlphaFoldDB" id="A0A0B4EX62"/>
<protein>
    <submittedName>
        <fullName evidence="2">Uncharacterized protein</fullName>
    </submittedName>
</protein>
<proteinExistence type="predicted"/>
<sequence>MKRNIGGKEMRKFIMFLAIFLLISIVGIFLEET</sequence>
<accession>A0A0B4EX62</accession>
<name>A0A0B4EX62_9FUSO</name>
<dbReference type="PATRIC" id="fig|1226633.4.peg.1036"/>